<dbReference type="Proteomes" id="UP000694426">
    <property type="component" value="Unplaced"/>
</dbReference>
<reference evidence="8" key="1">
    <citation type="submission" date="2025-08" db="UniProtKB">
        <authorList>
            <consortium name="Ensembl"/>
        </authorList>
    </citation>
    <scope>IDENTIFICATION</scope>
</reference>
<accession>A0A8B9I4H7</accession>
<evidence type="ECO:0000313" key="9">
    <source>
        <dbReference type="Proteomes" id="UP000694426"/>
    </source>
</evidence>
<evidence type="ECO:0000256" key="1">
    <source>
        <dbReference type="ARBA" id="ARBA00004251"/>
    </source>
</evidence>
<evidence type="ECO:0000313" key="8">
    <source>
        <dbReference type="Ensembl" id="ENSABRP00000008593.1"/>
    </source>
</evidence>
<dbReference type="GeneTree" id="ENSGT01140000284550"/>
<keyword evidence="6" id="KW-0675">Receptor</keyword>
<keyword evidence="7" id="KW-0812">Transmembrane</keyword>
<keyword evidence="2" id="KW-1003">Cell membrane</keyword>
<dbReference type="Pfam" id="PF11628">
    <property type="entry name" value="TCR_zetazeta"/>
    <property type="match status" value="1"/>
</dbReference>
<sequence length="62" mass="6583">MEPELCYVLDAVLFLYGIALTVLYCRLKVSAATTGGHGHSPRFWGWTQPQLSLGTGDVAGGG</sequence>
<comment type="subcellular location">
    <subcellularLocation>
        <location evidence="1">Cell membrane</location>
        <topology evidence="1">Single-pass type I membrane protein</topology>
    </subcellularLocation>
</comment>
<dbReference type="GO" id="GO:0032998">
    <property type="term" value="C:Fc-epsilon receptor I complex"/>
    <property type="evidence" value="ECO:0007669"/>
    <property type="project" value="InterPro"/>
</dbReference>
<evidence type="ECO:0000256" key="7">
    <source>
        <dbReference type="SAM" id="Phobius"/>
    </source>
</evidence>
<evidence type="ECO:0000256" key="5">
    <source>
        <dbReference type="ARBA" id="ARBA00023157"/>
    </source>
</evidence>
<dbReference type="InterPro" id="IPR021663">
    <property type="entry name" value="CD3_zeta/IgE_Fc_rcpt_gamma"/>
</dbReference>
<keyword evidence="7" id="KW-0472">Membrane</keyword>
<keyword evidence="4" id="KW-0391">Immunity</keyword>
<keyword evidence="7" id="KW-1133">Transmembrane helix</keyword>
<evidence type="ECO:0000256" key="4">
    <source>
        <dbReference type="ARBA" id="ARBA00022859"/>
    </source>
</evidence>
<dbReference type="Ensembl" id="ENSABRT00000012240.1">
    <property type="protein sequence ID" value="ENSABRP00000008593.1"/>
    <property type="gene ID" value="ENSABRG00000007723.1"/>
</dbReference>
<dbReference type="PANTHER" id="PTHR16803:SF0">
    <property type="entry name" value="HIGH AFFINITY IMMUNOGLOBULIN EPSILON RECEPTOR SUBUNIT GAMMA"/>
    <property type="match status" value="1"/>
</dbReference>
<evidence type="ECO:0008006" key="10">
    <source>
        <dbReference type="Google" id="ProtNLM"/>
    </source>
</evidence>
<protein>
    <recommendedName>
        <fullName evidence="10">Fc receptor gamma-chain</fullName>
    </recommendedName>
</protein>
<dbReference type="AlphaFoldDB" id="A0A8B9I4H7"/>
<reference evidence="8" key="2">
    <citation type="submission" date="2025-09" db="UniProtKB">
        <authorList>
            <consortium name="Ensembl"/>
        </authorList>
    </citation>
    <scope>IDENTIFICATION</scope>
</reference>
<dbReference type="GO" id="GO:0002376">
    <property type="term" value="P:immune system process"/>
    <property type="evidence" value="ECO:0007669"/>
    <property type="project" value="UniProtKB-KW"/>
</dbReference>
<keyword evidence="5" id="KW-1015">Disulfide bond</keyword>
<feature type="transmembrane region" description="Helical" evidence="7">
    <location>
        <begin position="6"/>
        <end position="25"/>
    </location>
</feature>
<dbReference type="InterPro" id="IPR042340">
    <property type="entry name" value="FCER1G"/>
</dbReference>
<dbReference type="GO" id="GO:0019767">
    <property type="term" value="F:IgE receptor activity"/>
    <property type="evidence" value="ECO:0007669"/>
    <property type="project" value="InterPro"/>
</dbReference>
<dbReference type="PANTHER" id="PTHR16803">
    <property type="entry name" value="HIGH AFFINITY IMMUNOGLOBULIN EPSILON RECEPTOR GAMMA-SUBUNIT"/>
    <property type="match status" value="1"/>
</dbReference>
<organism evidence="8 9">
    <name type="scientific">Anser brachyrhynchus</name>
    <name type="common">Pink-footed goose</name>
    <dbReference type="NCBI Taxonomy" id="132585"/>
    <lineage>
        <taxon>Eukaryota</taxon>
        <taxon>Metazoa</taxon>
        <taxon>Chordata</taxon>
        <taxon>Craniata</taxon>
        <taxon>Vertebrata</taxon>
        <taxon>Euteleostomi</taxon>
        <taxon>Archelosauria</taxon>
        <taxon>Archosauria</taxon>
        <taxon>Dinosauria</taxon>
        <taxon>Saurischia</taxon>
        <taxon>Theropoda</taxon>
        <taxon>Coelurosauria</taxon>
        <taxon>Aves</taxon>
        <taxon>Neognathae</taxon>
        <taxon>Galloanserae</taxon>
        <taxon>Anseriformes</taxon>
        <taxon>Anatidae</taxon>
        <taxon>Anserinae</taxon>
        <taxon>Anser</taxon>
    </lineage>
</organism>
<keyword evidence="9" id="KW-1185">Reference proteome</keyword>
<evidence type="ECO:0000256" key="2">
    <source>
        <dbReference type="ARBA" id="ARBA00022475"/>
    </source>
</evidence>
<keyword evidence="3" id="KW-0597">Phosphoprotein</keyword>
<evidence type="ECO:0000256" key="6">
    <source>
        <dbReference type="ARBA" id="ARBA00023170"/>
    </source>
</evidence>
<proteinExistence type="predicted"/>
<evidence type="ECO:0000256" key="3">
    <source>
        <dbReference type="ARBA" id="ARBA00022553"/>
    </source>
</evidence>
<name>A0A8B9I4H7_9AVES</name>